<evidence type="ECO:0000256" key="2">
    <source>
        <dbReference type="ARBA" id="ARBA00004496"/>
    </source>
</evidence>
<dbReference type="PANTHER" id="PTHR43090:SF2">
    <property type="entry name" value="1-(5-PHOSPHORIBOSYL)-5-[(5-PHOSPHORIBOSYLAMINO)METHYLIDENEAMINO] IMIDAZOLE-4-CARBOXAMIDE ISOMERASE"/>
    <property type="match status" value="1"/>
</dbReference>
<dbReference type="EC" id="5.3.1.16" evidence="5 12"/>
<dbReference type="SUPFAM" id="SSF51366">
    <property type="entry name" value="Ribulose-phoshate binding barrel"/>
    <property type="match status" value="1"/>
</dbReference>
<evidence type="ECO:0000256" key="13">
    <source>
        <dbReference type="RuleBase" id="RU003657"/>
    </source>
</evidence>
<evidence type="ECO:0000256" key="11">
    <source>
        <dbReference type="ARBA" id="ARBA00030547"/>
    </source>
</evidence>
<dbReference type="CDD" id="cd04732">
    <property type="entry name" value="HisA"/>
    <property type="match status" value="1"/>
</dbReference>
<keyword evidence="10 12" id="KW-0413">Isomerase</keyword>
<accession>F6ISL1</accession>
<gene>
    <name evidence="12" type="primary">hisA</name>
    <name evidence="15" type="ORF">LPE_00533</name>
</gene>
<dbReference type="InterPro" id="IPR023016">
    <property type="entry name" value="HisA/PriA"/>
</dbReference>
<evidence type="ECO:0000256" key="3">
    <source>
        <dbReference type="ARBA" id="ARBA00005133"/>
    </source>
</evidence>
<evidence type="ECO:0000256" key="8">
    <source>
        <dbReference type="ARBA" id="ARBA00022605"/>
    </source>
</evidence>
<dbReference type="UniPathway" id="UPA00031">
    <property type="reaction ID" value="UER00009"/>
</dbReference>
<keyword evidence="7 12" id="KW-0963">Cytoplasm</keyword>
<evidence type="ECO:0000313" key="15">
    <source>
        <dbReference type="EMBL" id="CCB81524.1"/>
    </source>
</evidence>
<feature type="active site" description="Proton donor" evidence="12">
    <location>
        <position position="131"/>
    </location>
</feature>
<evidence type="ECO:0000256" key="10">
    <source>
        <dbReference type="ARBA" id="ARBA00023235"/>
    </source>
</evidence>
<comment type="pathway">
    <text evidence="3 12 14">Amino-acid biosynthesis; L-histidine biosynthesis; L-histidine from 5-phospho-alpha-D-ribose 1-diphosphate: step 4/9.</text>
</comment>
<evidence type="ECO:0000256" key="1">
    <source>
        <dbReference type="ARBA" id="ARBA00000901"/>
    </source>
</evidence>
<dbReference type="NCBIfam" id="TIGR00007">
    <property type="entry name" value="1-(5-phosphoribosyl)-5-[(5-phosphoribosylamino)methylideneamino]imidazole-4-carboxamide isomerase"/>
    <property type="match status" value="1"/>
</dbReference>
<organism evidence="15">
    <name type="scientific">Lactiplantibacillus pentosus MP-10</name>
    <dbReference type="NCBI Taxonomy" id="1028490"/>
    <lineage>
        <taxon>Bacteria</taxon>
        <taxon>Bacillati</taxon>
        <taxon>Bacillota</taxon>
        <taxon>Bacilli</taxon>
        <taxon>Lactobacillales</taxon>
        <taxon>Lactobacillaceae</taxon>
        <taxon>Lactiplantibacillus</taxon>
    </lineage>
</organism>
<evidence type="ECO:0000256" key="14">
    <source>
        <dbReference type="RuleBase" id="RU003658"/>
    </source>
</evidence>
<dbReference type="Gene3D" id="3.20.20.70">
    <property type="entry name" value="Aldolase class I"/>
    <property type="match status" value="1"/>
</dbReference>
<protein>
    <recommendedName>
        <fullName evidence="6 12">1-(5-phosphoribosyl)-5-[(5-phosphoribosylamino)methylideneamino] imidazole-4-carboxamide isomerase</fullName>
        <ecNumber evidence="5 12">5.3.1.16</ecNumber>
    </recommendedName>
    <alternativeName>
        <fullName evidence="11 12">Phosphoribosylformimino-5-aminoimidazole carboxamide ribotide isomerase</fullName>
    </alternativeName>
</protein>
<evidence type="ECO:0000256" key="9">
    <source>
        <dbReference type="ARBA" id="ARBA00023102"/>
    </source>
</evidence>
<dbReference type="Pfam" id="PF00977">
    <property type="entry name" value="His_biosynth"/>
    <property type="match status" value="1"/>
</dbReference>
<evidence type="ECO:0000256" key="7">
    <source>
        <dbReference type="ARBA" id="ARBA00022490"/>
    </source>
</evidence>
<comment type="similarity">
    <text evidence="4 12 13">Belongs to the HisA/HisF family.</text>
</comment>
<evidence type="ECO:0000256" key="6">
    <source>
        <dbReference type="ARBA" id="ARBA00018464"/>
    </source>
</evidence>
<evidence type="ECO:0000256" key="12">
    <source>
        <dbReference type="HAMAP-Rule" id="MF_01014"/>
    </source>
</evidence>
<dbReference type="GO" id="GO:0000162">
    <property type="term" value="P:L-tryptophan biosynthetic process"/>
    <property type="evidence" value="ECO:0007669"/>
    <property type="project" value="TreeGrafter"/>
</dbReference>
<comment type="catalytic activity">
    <reaction evidence="1 12 14">
        <text>1-(5-phospho-beta-D-ribosyl)-5-[(5-phospho-beta-D-ribosylamino)methylideneamino]imidazole-4-carboxamide = 5-[(5-phospho-1-deoxy-D-ribulos-1-ylimino)methylamino]-1-(5-phospho-beta-D-ribosyl)imidazole-4-carboxamide</text>
        <dbReference type="Rhea" id="RHEA:15469"/>
        <dbReference type="ChEBI" id="CHEBI:58435"/>
        <dbReference type="ChEBI" id="CHEBI:58525"/>
        <dbReference type="EC" id="5.3.1.16"/>
    </reaction>
</comment>
<dbReference type="GO" id="GO:0003949">
    <property type="term" value="F:1-(5-phosphoribosyl)-5-[(5-phosphoribosylamino)methylideneamino]imidazole-4-carboxamide isomerase activity"/>
    <property type="evidence" value="ECO:0007669"/>
    <property type="project" value="UniProtKB-UniRule"/>
</dbReference>
<comment type="subcellular location">
    <subcellularLocation>
        <location evidence="2 12 14">Cytoplasm</location>
    </subcellularLocation>
</comment>
<dbReference type="InterPro" id="IPR006063">
    <property type="entry name" value="HisA_bact_arch"/>
</dbReference>
<dbReference type="EMBL" id="FR871762">
    <property type="protein sequence ID" value="CCB81524.1"/>
    <property type="molecule type" value="Genomic_DNA"/>
</dbReference>
<dbReference type="InterPro" id="IPR013785">
    <property type="entry name" value="Aldolase_TIM"/>
</dbReference>
<dbReference type="AlphaFoldDB" id="F6ISL1"/>
<proteinExistence type="inferred from homology"/>
<dbReference type="HAMAP" id="MF_01014">
    <property type="entry name" value="HisA"/>
    <property type="match status" value="1"/>
</dbReference>
<dbReference type="PANTHER" id="PTHR43090">
    <property type="entry name" value="1-(5-PHOSPHORIBOSYL)-5-[(5-PHOSPHORIBOSYLAMINO)METHYLIDENEAMINO] IMIDAZOLE-4-CARBOXAMIDE ISOMERASE"/>
    <property type="match status" value="1"/>
</dbReference>
<feature type="active site" description="Proton acceptor" evidence="12">
    <location>
        <position position="9"/>
    </location>
</feature>
<reference evidence="15" key="1">
    <citation type="journal article" date="2011" name="J. Bacteriol.">
        <title>Annotated genome sequence of Lactobacillus pentosus MP-10, which has probiotic potential, from naturally fermented Alorena green table olives.</title>
        <authorList>
            <person name="Abriouel H."/>
            <person name="Benomar N."/>
            <person name="Perez Pulido R."/>
            <person name="Canamero M.M."/>
            <person name="Galvez A."/>
        </authorList>
    </citation>
    <scope>NUCLEOTIDE SEQUENCE</scope>
    <source>
        <strain evidence="15">MP-10</strain>
    </source>
</reference>
<dbReference type="GO" id="GO:0000105">
    <property type="term" value="P:L-histidine biosynthetic process"/>
    <property type="evidence" value="ECO:0007669"/>
    <property type="project" value="UniProtKB-UniRule"/>
</dbReference>
<dbReference type="GO" id="GO:0005737">
    <property type="term" value="C:cytoplasm"/>
    <property type="evidence" value="ECO:0007669"/>
    <property type="project" value="UniProtKB-SubCell"/>
</dbReference>
<dbReference type="InterPro" id="IPR044524">
    <property type="entry name" value="Isoase_HisA-like"/>
</dbReference>
<keyword evidence="9 12" id="KW-0368">Histidine biosynthesis</keyword>
<keyword evidence="8 12" id="KW-0028">Amino-acid biosynthesis</keyword>
<evidence type="ECO:0000256" key="4">
    <source>
        <dbReference type="ARBA" id="ARBA00009667"/>
    </source>
</evidence>
<sequence>MQMIFPAIDLRAGQSVRLYQGDFKQATLINPDPVAQAQQINAAGLTHLHMVDLDGAKSGQPENYATIAAIRKAFKGTIELGGGIRTYELATRYLKLGIDRLILGSVALTDPELVKRLLAEFGGERIVIGIDGTDGYVAIKGWLEQSQTKMSTLMKAMTASGARHFIVTDVARDGTMQGPNLGLYEELQAQVPTANLIASGGIRDLTDVQVLQASGFKDVIIGKALAQGGVTLAALAEVEA</sequence>
<name>F6ISL1_LACPE</name>
<dbReference type="InterPro" id="IPR011060">
    <property type="entry name" value="RibuloseP-bd_barrel"/>
</dbReference>
<dbReference type="InterPro" id="IPR006062">
    <property type="entry name" value="His_biosynth"/>
</dbReference>
<dbReference type="FunFam" id="3.20.20.70:FF:000009">
    <property type="entry name" value="1-(5-phosphoribosyl)-5-[(5-phosphoribosylamino)methylideneamino] imidazole-4-carboxamide isomerase"/>
    <property type="match status" value="1"/>
</dbReference>
<evidence type="ECO:0000256" key="5">
    <source>
        <dbReference type="ARBA" id="ARBA00012550"/>
    </source>
</evidence>